<feature type="binding site" evidence="5">
    <location>
        <position position="224"/>
    </location>
    <ligand>
        <name>substrate</name>
    </ligand>
</feature>
<keyword evidence="2 5" id="KW-0479">Metal-binding</keyword>
<feature type="binding site" evidence="5">
    <location>
        <position position="309"/>
    </location>
    <ligand>
        <name>substrate</name>
    </ligand>
</feature>
<comment type="cofactor">
    <cofactor evidence="5">
        <name>Zn(2+)</name>
        <dbReference type="ChEBI" id="CHEBI:29105"/>
    </cofactor>
    <text evidence="5">Binds 1 zinc ion per subunit.</text>
</comment>
<dbReference type="EMBL" id="LT629763">
    <property type="protein sequence ID" value="SDR69471.1"/>
    <property type="molecule type" value="Genomic_DNA"/>
</dbReference>
<dbReference type="HAMAP" id="MF_01281">
    <property type="entry name" value="MTA_SAH_deamin"/>
    <property type="match status" value="1"/>
</dbReference>
<dbReference type="InterPro" id="IPR050287">
    <property type="entry name" value="MTA/SAH_deaminase"/>
</dbReference>
<dbReference type="GO" id="GO:0050270">
    <property type="term" value="F:S-adenosylhomocysteine deaminase activity"/>
    <property type="evidence" value="ECO:0007669"/>
    <property type="project" value="UniProtKB-UniRule"/>
</dbReference>
<dbReference type="PANTHER" id="PTHR43794">
    <property type="entry name" value="AMINOHYDROLASE SSNA-RELATED"/>
    <property type="match status" value="1"/>
</dbReference>
<dbReference type="AlphaFoldDB" id="A0A1H1L4G8"/>
<dbReference type="Proteomes" id="UP001486808">
    <property type="component" value="Unassembled WGS sequence"/>
</dbReference>
<evidence type="ECO:0000313" key="8">
    <source>
        <dbReference type="EMBL" id="SDR69471.1"/>
    </source>
</evidence>
<dbReference type="InterPro" id="IPR023512">
    <property type="entry name" value="Deaminase_MtaD/DadD"/>
</dbReference>
<reference evidence="7 10" key="3">
    <citation type="submission" date="2024-04" db="EMBL/GenBank/DDBJ databases">
        <title>Draft genome sequence of Halopseudomonas sabulinigri NBRC 116187.</title>
        <authorList>
            <person name="Miyakawa T."/>
            <person name="Kusuya Y."/>
            <person name="Miura T."/>
        </authorList>
    </citation>
    <scope>NUCLEOTIDE SEQUENCE [LARGE SCALE GENOMIC DNA]</scope>
    <source>
        <strain evidence="7 10">4NH20-0042</strain>
    </source>
</reference>
<dbReference type="Pfam" id="PF01979">
    <property type="entry name" value="Amidohydro_1"/>
    <property type="match status" value="1"/>
</dbReference>
<comment type="similarity">
    <text evidence="5">Belongs to the metallo-dependent hydrolases superfamily. MTA/SAH deaminase family.</text>
</comment>
<evidence type="ECO:0000256" key="1">
    <source>
        <dbReference type="ARBA" id="ARBA00006745"/>
    </source>
</evidence>
<dbReference type="Proteomes" id="UP000243413">
    <property type="component" value="Chromosome I"/>
</dbReference>
<keyword evidence="3 5" id="KW-0378">Hydrolase</keyword>
<dbReference type="SUPFAM" id="SSF51338">
    <property type="entry name" value="Composite domain of metallo-dependent hydrolases"/>
    <property type="match status" value="1"/>
</dbReference>
<feature type="binding site" evidence="5">
    <location>
        <position position="72"/>
    </location>
    <ligand>
        <name>Zn(2+)</name>
        <dbReference type="ChEBI" id="CHEBI:29105"/>
    </ligand>
</feature>
<reference evidence="8" key="2">
    <citation type="submission" date="2016-10" db="EMBL/GenBank/DDBJ databases">
        <authorList>
            <person name="de Groot N.N."/>
        </authorList>
    </citation>
    <scope>NUCLEOTIDE SEQUENCE [LARGE SCALE GENOMIC DNA]</scope>
    <source>
        <strain evidence="8">JCM 14963</strain>
    </source>
</reference>
<feature type="binding site" evidence="5">
    <location>
        <position position="101"/>
    </location>
    <ligand>
        <name>substrate</name>
    </ligand>
</feature>
<evidence type="ECO:0000259" key="6">
    <source>
        <dbReference type="Pfam" id="PF01979"/>
    </source>
</evidence>
<evidence type="ECO:0000256" key="4">
    <source>
        <dbReference type="ARBA" id="ARBA00022833"/>
    </source>
</evidence>
<evidence type="ECO:0000313" key="9">
    <source>
        <dbReference type="Proteomes" id="UP000243413"/>
    </source>
</evidence>
<dbReference type="OrthoDB" id="9807210at2"/>
<comment type="caution">
    <text evidence="5">Lacks conserved residue(s) required for the propagation of feature annotation.</text>
</comment>
<dbReference type="FunFam" id="3.20.20.140:FF:000014">
    <property type="entry name" value="5-methylthioadenosine/S-adenosylhomocysteine deaminase"/>
    <property type="match status" value="1"/>
</dbReference>
<dbReference type="InterPro" id="IPR032466">
    <property type="entry name" value="Metal_Hydrolase"/>
</dbReference>
<evidence type="ECO:0000256" key="3">
    <source>
        <dbReference type="ARBA" id="ARBA00022801"/>
    </source>
</evidence>
<feature type="binding site" evidence="5">
    <location>
        <position position="194"/>
    </location>
    <ligand>
        <name>substrate</name>
    </ligand>
</feature>
<dbReference type="GO" id="GO:0046872">
    <property type="term" value="F:metal ion binding"/>
    <property type="evidence" value="ECO:0007669"/>
    <property type="project" value="UniProtKB-KW"/>
</dbReference>
<evidence type="ECO:0000256" key="2">
    <source>
        <dbReference type="ARBA" id="ARBA00022723"/>
    </source>
</evidence>
<comment type="similarity">
    <text evidence="1">Belongs to the metallo-dependent hydrolases superfamily. ATZ/TRZ family.</text>
</comment>
<dbReference type="EMBL" id="BAABWD010000002">
    <property type="protein sequence ID" value="GAA6131605.1"/>
    <property type="molecule type" value="Genomic_DNA"/>
</dbReference>
<dbReference type="PANTHER" id="PTHR43794:SF11">
    <property type="entry name" value="AMIDOHYDROLASE-RELATED DOMAIN-CONTAINING PROTEIN"/>
    <property type="match status" value="1"/>
</dbReference>
<feature type="domain" description="Amidohydrolase-related" evidence="6">
    <location>
        <begin position="64"/>
        <end position="411"/>
    </location>
</feature>
<dbReference type="STRING" id="472181.SAMN05216271_0066"/>
<dbReference type="EC" id="3.5.4.28" evidence="5"/>
<protein>
    <recommendedName>
        <fullName evidence="5">5-methylthioadenosine/S-adenosylhomocysteine deaminase</fullName>
        <shortName evidence="5">MTA/SAH deaminase</shortName>
        <ecNumber evidence="5">3.5.4.28</ecNumber>
        <ecNumber evidence="5">3.5.4.31</ecNumber>
    </recommendedName>
</protein>
<accession>A0A1H1L4G8</accession>
<dbReference type="Gene3D" id="3.20.20.140">
    <property type="entry name" value="Metal-dependent hydrolases"/>
    <property type="match status" value="1"/>
</dbReference>
<comment type="function">
    <text evidence="5">Catalyzes the deamination of 5-methylthioadenosine and S-adenosyl-L-homocysteine into 5-methylthioinosine and S-inosyl-L-homocysteine, respectively. Is also able to deaminate adenosine.</text>
</comment>
<dbReference type="SUPFAM" id="SSF51556">
    <property type="entry name" value="Metallo-dependent hydrolases"/>
    <property type="match status" value="1"/>
</dbReference>
<keyword evidence="4 5" id="KW-0862">Zinc</keyword>
<dbReference type="GO" id="GO:0090614">
    <property type="term" value="F:5'-methylthioadenosine deaminase activity"/>
    <property type="evidence" value="ECO:0007669"/>
    <property type="project" value="UniProtKB-UniRule"/>
</dbReference>
<sequence length="446" mass="48080">MTTLPDELDLLLLPRWIVPVVPRGLVLEQHALAVHQGRIVALLPVEQTADLKVRERRDLPDHLLIPGLVNAHGHAAMSLFRGLADDLPLMTWLTDHIWPAEGRWVNADFVRLGTQLAIAEMLRGGTTCFSDMYFYPDVAAAAATEAGIRAQLAFPVIDNPIPGARDSAEAIAKGLKLHDETRHNPLISVAFGPHAPYTVSDETLTRVRTLADELDLPIHMHIHETAFEVDEAVRLSGQRPLQRLQQLGLLSPRLQAVHVTQVNDDDLKLLSDYGVQVIHCPESNMKLASGAMPVQQLLDAKVNVALGTDGAASNNDLDMLGEMRSAALLAKLTAGDPTALDAHAALHMATLAGAQALGLSDEIGSLEVGKAADLAAIDLSALAQQPVYQPVSQLLYTCNAAQVSDVWVAGRPKLRAGKLCSVDTGPMLQQANELATRIRKGDTHES</sequence>
<evidence type="ECO:0000313" key="10">
    <source>
        <dbReference type="Proteomes" id="UP001486808"/>
    </source>
</evidence>
<feature type="binding site" evidence="5">
    <location>
        <position position="221"/>
    </location>
    <ligand>
        <name>Zn(2+)</name>
        <dbReference type="ChEBI" id="CHEBI:29105"/>
    </ligand>
</feature>
<keyword evidence="10" id="KW-1185">Reference proteome</keyword>
<proteinExistence type="inferred from homology"/>
<name>A0A1H1L4G8_9GAMM</name>
<reference evidence="9" key="1">
    <citation type="submission" date="2016-10" db="EMBL/GenBank/DDBJ databases">
        <authorList>
            <person name="Varghese N."/>
            <person name="Submissions S."/>
        </authorList>
    </citation>
    <scope>NUCLEOTIDE SEQUENCE [LARGE SCALE GENOMIC DNA]</scope>
    <source>
        <strain evidence="9">JCM 14963</strain>
    </source>
</reference>
<feature type="binding site" evidence="5">
    <location>
        <position position="74"/>
    </location>
    <ligand>
        <name>Zn(2+)</name>
        <dbReference type="ChEBI" id="CHEBI:29105"/>
    </ligand>
</feature>
<evidence type="ECO:0000256" key="5">
    <source>
        <dbReference type="HAMAP-Rule" id="MF_01281"/>
    </source>
</evidence>
<evidence type="ECO:0000313" key="7">
    <source>
        <dbReference type="EMBL" id="GAA6131605.1"/>
    </source>
</evidence>
<gene>
    <name evidence="5" type="primary">mtaD</name>
    <name evidence="7" type="ORF">NBRC116187_19650</name>
    <name evidence="8" type="ORF">SAMN05216271_0066</name>
</gene>
<dbReference type="InterPro" id="IPR006680">
    <property type="entry name" value="Amidohydro-rel"/>
</dbReference>
<comment type="catalytic activity">
    <reaction evidence="5">
        <text>S-methyl-5'-thioadenosine + H2O + H(+) = S-methyl-5'-thioinosine + NH4(+)</text>
        <dbReference type="Rhea" id="RHEA:25025"/>
        <dbReference type="ChEBI" id="CHEBI:15377"/>
        <dbReference type="ChEBI" id="CHEBI:15378"/>
        <dbReference type="ChEBI" id="CHEBI:17509"/>
        <dbReference type="ChEBI" id="CHEBI:28938"/>
        <dbReference type="ChEBI" id="CHEBI:48595"/>
        <dbReference type="EC" id="3.5.4.31"/>
    </reaction>
</comment>
<dbReference type="EC" id="3.5.4.31" evidence="5"/>
<dbReference type="RefSeq" id="WP_092288294.1">
    <property type="nucleotide sequence ID" value="NZ_BAABWD010000002.1"/>
</dbReference>
<dbReference type="Gene3D" id="2.30.40.10">
    <property type="entry name" value="Urease, subunit C, domain 1"/>
    <property type="match status" value="1"/>
</dbReference>
<dbReference type="InterPro" id="IPR011059">
    <property type="entry name" value="Metal-dep_hydrolase_composite"/>
</dbReference>
<dbReference type="CDD" id="cd01298">
    <property type="entry name" value="ATZ_TRZ_like"/>
    <property type="match status" value="1"/>
</dbReference>
<feature type="binding site" evidence="5">
    <location>
        <position position="309"/>
    </location>
    <ligand>
        <name>Zn(2+)</name>
        <dbReference type="ChEBI" id="CHEBI:29105"/>
    </ligand>
</feature>
<dbReference type="NCBIfam" id="NF006549">
    <property type="entry name" value="PRK09045.1"/>
    <property type="match status" value="1"/>
</dbReference>
<comment type="catalytic activity">
    <reaction evidence="5">
        <text>S-adenosyl-L-homocysteine + H2O + H(+) = S-inosyl-L-homocysteine + NH4(+)</text>
        <dbReference type="Rhea" id="RHEA:20716"/>
        <dbReference type="ChEBI" id="CHEBI:15377"/>
        <dbReference type="ChEBI" id="CHEBI:15378"/>
        <dbReference type="ChEBI" id="CHEBI:28938"/>
        <dbReference type="ChEBI" id="CHEBI:57856"/>
        <dbReference type="ChEBI" id="CHEBI:57985"/>
        <dbReference type="EC" id="3.5.4.28"/>
    </reaction>
</comment>
<organism evidence="8 9">
    <name type="scientific">Halopseudomonas sabulinigri</name>
    <dbReference type="NCBI Taxonomy" id="472181"/>
    <lineage>
        <taxon>Bacteria</taxon>
        <taxon>Pseudomonadati</taxon>
        <taxon>Pseudomonadota</taxon>
        <taxon>Gammaproteobacteria</taxon>
        <taxon>Pseudomonadales</taxon>
        <taxon>Pseudomonadaceae</taxon>
        <taxon>Halopseudomonas</taxon>
    </lineage>
</organism>